<comment type="caution">
    <text evidence="2">The sequence shown here is derived from an EMBL/GenBank/DDBJ whole genome shotgun (WGS) entry which is preliminary data.</text>
</comment>
<protein>
    <recommendedName>
        <fullName evidence="4">DUF86 domain-containing protein</fullName>
    </recommendedName>
</protein>
<organism evidence="2 3">
    <name type="scientific">Candidatus Kaiserbacteria bacterium RIFCSPHIGHO2_02_FULL_59_21</name>
    <dbReference type="NCBI Taxonomy" id="1798500"/>
    <lineage>
        <taxon>Bacteria</taxon>
        <taxon>Candidatus Kaiseribacteriota</taxon>
    </lineage>
</organism>
<dbReference type="SUPFAM" id="SSF81593">
    <property type="entry name" value="Nucleotidyltransferase substrate binding subunit/domain"/>
    <property type="match status" value="1"/>
</dbReference>
<name>A0A1F6E0J8_9BACT</name>
<dbReference type="EMBL" id="MFLN01000021">
    <property type="protein sequence ID" value="OGG67224.1"/>
    <property type="molecule type" value="Genomic_DNA"/>
</dbReference>
<dbReference type="STRING" id="1798500.A3C21_00685"/>
<evidence type="ECO:0000256" key="1">
    <source>
        <dbReference type="SAM" id="MobiDB-lite"/>
    </source>
</evidence>
<reference evidence="2 3" key="1">
    <citation type="journal article" date="2016" name="Nat. Commun.">
        <title>Thousands of microbial genomes shed light on interconnected biogeochemical processes in an aquifer system.</title>
        <authorList>
            <person name="Anantharaman K."/>
            <person name="Brown C.T."/>
            <person name="Hug L.A."/>
            <person name="Sharon I."/>
            <person name="Castelle C.J."/>
            <person name="Probst A.J."/>
            <person name="Thomas B.C."/>
            <person name="Singh A."/>
            <person name="Wilkins M.J."/>
            <person name="Karaoz U."/>
            <person name="Brodie E.L."/>
            <person name="Williams K.H."/>
            <person name="Hubbard S.S."/>
            <person name="Banfield J.F."/>
        </authorList>
    </citation>
    <scope>NUCLEOTIDE SEQUENCE [LARGE SCALE GENOMIC DNA]</scope>
</reference>
<dbReference type="Pfam" id="PF08780">
    <property type="entry name" value="NTase_sub_bind"/>
    <property type="match status" value="1"/>
</dbReference>
<gene>
    <name evidence="2" type="ORF">A3C21_00685</name>
</gene>
<dbReference type="Gene3D" id="1.20.120.330">
    <property type="entry name" value="Nucleotidyltransferases domain 2"/>
    <property type="match status" value="1"/>
</dbReference>
<evidence type="ECO:0000313" key="3">
    <source>
        <dbReference type="Proteomes" id="UP000178572"/>
    </source>
</evidence>
<proteinExistence type="predicted"/>
<dbReference type="Proteomes" id="UP000178572">
    <property type="component" value="Unassembled WGS sequence"/>
</dbReference>
<accession>A0A1F6E0J8</accession>
<evidence type="ECO:0008006" key="4">
    <source>
        <dbReference type="Google" id="ProtNLM"/>
    </source>
</evidence>
<dbReference type="AlphaFoldDB" id="A0A1F6E0J8"/>
<feature type="region of interest" description="Disordered" evidence="1">
    <location>
        <begin position="128"/>
        <end position="153"/>
    </location>
</feature>
<dbReference type="InterPro" id="IPR010235">
    <property type="entry name" value="HepT"/>
</dbReference>
<feature type="compositionally biased region" description="Low complexity" evidence="1">
    <location>
        <begin position="131"/>
        <end position="153"/>
    </location>
</feature>
<evidence type="ECO:0000313" key="2">
    <source>
        <dbReference type="EMBL" id="OGG67224.1"/>
    </source>
</evidence>
<sequence length="153" mass="16519">MDTIAQRTATRFARAIAALENALKLGELPEHAERDAALLRFELAAELMPKVLQRILSERGANVTLPKDVVRAARGAGVVDEGEASVLLEIIDDRNRMVHDYSEEYALELLQRVKGKYAPVFRALADKSTEGAAPSDSTSSTSSGQASSPQAIL</sequence>